<dbReference type="EMBL" id="JPWH01000007">
    <property type="protein sequence ID" value="RCK50691.1"/>
    <property type="molecule type" value="Genomic_DNA"/>
</dbReference>
<organism evidence="1 2">
    <name type="scientific">Thalassospira profundimaris</name>
    <dbReference type="NCBI Taxonomy" id="502049"/>
    <lineage>
        <taxon>Bacteria</taxon>
        <taxon>Pseudomonadati</taxon>
        <taxon>Pseudomonadota</taxon>
        <taxon>Alphaproteobacteria</taxon>
        <taxon>Rhodospirillales</taxon>
        <taxon>Thalassospiraceae</taxon>
        <taxon>Thalassospira</taxon>
    </lineage>
</organism>
<dbReference type="Pfam" id="PF07366">
    <property type="entry name" value="SnoaL"/>
    <property type="match status" value="1"/>
</dbReference>
<dbReference type="Gene3D" id="3.10.450.50">
    <property type="match status" value="1"/>
</dbReference>
<evidence type="ECO:0000313" key="1">
    <source>
        <dbReference type="EMBL" id="RCK50691.1"/>
    </source>
</evidence>
<gene>
    <name evidence="1" type="ORF">TH25_10420</name>
</gene>
<accession>A0A367XD40</accession>
<dbReference type="Proteomes" id="UP000252517">
    <property type="component" value="Unassembled WGS sequence"/>
</dbReference>
<proteinExistence type="predicted"/>
<dbReference type="InterPro" id="IPR032710">
    <property type="entry name" value="NTF2-like_dom_sf"/>
</dbReference>
<sequence length="135" mass="15368">MTPSELARLYRQYIGCLNNQDWDNLGKFVHEDAAHNGRALGIAGYRAMLENDYAQIPDLRFNIYTLTCEAPMVASRLMFDCTPKGEFLGLSVNGRKIRFAENVFYEYRDGKIINVLSVLDKVAIEAQLSRTKNVI</sequence>
<dbReference type="PANTHER" id="PTHR38436">
    <property type="entry name" value="POLYKETIDE CYCLASE SNOAL-LIKE DOMAIN"/>
    <property type="match status" value="1"/>
</dbReference>
<evidence type="ECO:0000313" key="2">
    <source>
        <dbReference type="Proteomes" id="UP000252517"/>
    </source>
</evidence>
<protein>
    <submittedName>
        <fullName evidence="1">Ester cyclase</fullName>
    </submittedName>
</protein>
<dbReference type="RefSeq" id="WP_114088262.1">
    <property type="nucleotide sequence ID" value="NZ_JPWH01000007.1"/>
</dbReference>
<dbReference type="InterPro" id="IPR009959">
    <property type="entry name" value="Cyclase_SnoaL-like"/>
</dbReference>
<name>A0A367XD40_9PROT</name>
<dbReference type="AlphaFoldDB" id="A0A367XD40"/>
<reference evidence="1 2" key="1">
    <citation type="submission" date="2014-07" db="EMBL/GenBank/DDBJ databases">
        <title>Draft genome sequence of Thalassospira profundimaris S25-3-2.</title>
        <authorList>
            <person name="Lai Q."/>
            <person name="Shao Z."/>
        </authorList>
    </citation>
    <scope>NUCLEOTIDE SEQUENCE [LARGE SCALE GENOMIC DNA]</scope>
    <source>
        <strain evidence="1 2">S25-3-2</strain>
    </source>
</reference>
<comment type="caution">
    <text evidence="1">The sequence shown here is derived from an EMBL/GenBank/DDBJ whole genome shotgun (WGS) entry which is preliminary data.</text>
</comment>
<dbReference type="GO" id="GO:0030638">
    <property type="term" value="P:polyketide metabolic process"/>
    <property type="evidence" value="ECO:0007669"/>
    <property type="project" value="InterPro"/>
</dbReference>
<dbReference type="SUPFAM" id="SSF54427">
    <property type="entry name" value="NTF2-like"/>
    <property type="match status" value="1"/>
</dbReference>
<dbReference type="PANTHER" id="PTHR38436:SF1">
    <property type="entry name" value="ESTER CYCLASE"/>
    <property type="match status" value="1"/>
</dbReference>
<dbReference type="OrthoDB" id="9810441at2"/>